<dbReference type="EMBL" id="CP002959">
    <property type="protein sequence ID" value="AFM11458.1"/>
    <property type="molecule type" value="Genomic_DNA"/>
</dbReference>
<dbReference type="OrthoDB" id="9793681at2"/>
<evidence type="ECO:0000313" key="4">
    <source>
        <dbReference type="EMBL" id="AFM11458.1"/>
    </source>
</evidence>
<keyword evidence="2" id="KW-0963">Cytoplasm</keyword>
<comment type="subunit">
    <text evidence="2">Interacts with ribosomal protein uL14 (rplN).</text>
</comment>
<evidence type="ECO:0000256" key="3">
    <source>
        <dbReference type="SAM" id="MobiDB-lite"/>
    </source>
</evidence>
<dbReference type="RefSeq" id="WP_014801976.1">
    <property type="nucleotide sequence ID" value="NC_018020.1"/>
</dbReference>
<gene>
    <name evidence="2" type="primary">rsfS</name>
    <name evidence="4" type="ordered locus">Turpa_0807</name>
</gene>
<comment type="subcellular location">
    <subcellularLocation>
        <location evidence="2">Cytoplasm</location>
    </subcellularLocation>
</comment>
<dbReference type="HAMAP" id="MF_01477">
    <property type="entry name" value="Iojap_RsfS"/>
    <property type="match status" value="1"/>
</dbReference>
<reference evidence="4 5" key="1">
    <citation type="submission" date="2012-06" db="EMBL/GenBank/DDBJ databases">
        <title>The complete chromosome of genome of Turneriella parva DSM 21527.</title>
        <authorList>
            <consortium name="US DOE Joint Genome Institute (JGI-PGF)"/>
            <person name="Lucas S."/>
            <person name="Han J."/>
            <person name="Lapidus A."/>
            <person name="Bruce D."/>
            <person name="Goodwin L."/>
            <person name="Pitluck S."/>
            <person name="Peters L."/>
            <person name="Kyrpides N."/>
            <person name="Mavromatis K."/>
            <person name="Ivanova N."/>
            <person name="Mikhailova N."/>
            <person name="Chertkov O."/>
            <person name="Detter J.C."/>
            <person name="Tapia R."/>
            <person name="Han C."/>
            <person name="Land M."/>
            <person name="Hauser L."/>
            <person name="Markowitz V."/>
            <person name="Cheng J.-F."/>
            <person name="Hugenholtz P."/>
            <person name="Woyke T."/>
            <person name="Wu D."/>
            <person name="Gronow S."/>
            <person name="Wellnitz S."/>
            <person name="Brambilla E."/>
            <person name="Klenk H.-P."/>
            <person name="Eisen J.A."/>
        </authorList>
    </citation>
    <scope>NUCLEOTIDE SEQUENCE [LARGE SCALE GENOMIC DNA]</scope>
    <source>
        <strain evidence="5">ATCC BAA-1111 / DSM 21527 / NCTC 11395 / H</strain>
    </source>
</reference>
<evidence type="ECO:0000313" key="5">
    <source>
        <dbReference type="Proteomes" id="UP000006048"/>
    </source>
</evidence>
<dbReference type="GO" id="GO:0005737">
    <property type="term" value="C:cytoplasm"/>
    <property type="evidence" value="ECO:0007669"/>
    <property type="project" value="UniProtKB-SubCell"/>
</dbReference>
<dbReference type="GO" id="GO:0043023">
    <property type="term" value="F:ribosomal large subunit binding"/>
    <property type="evidence" value="ECO:0007669"/>
    <property type="project" value="TreeGrafter"/>
</dbReference>
<accession>I4B2F1</accession>
<organism evidence="4 5">
    <name type="scientific">Turneriella parva (strain ATCC BAA-1111 / DSM 21527 / NCTC 11395 / H)</name>
    <name type="common">Leptospira parva</name>
    <dbReference type="NCBI Taxonomy" id="869212"/>
    <lineage>
        <taxon>Bacteria</taxon>
        <taxon>Pseudomonadati</taxon>
        <taxon>Spirochaetota</taxon>
        <taxon>Spirochaetia</taxon>
        <taxon>Leptospirales</taxon>
        <taxon>Leptospiraceae</taxon>
        <taxon>Turneriella</taxon>
    </lineage>
</organism>
<dbReference type="PANTHER" id="PTHR21043:SF0">
    <property type="entry name" value="MITOCHONDRIAL ASSEMBLY OF RIBOSOMAL LARGE SUBUNIT PROTEIN 1"/>
    <property type="match status" value="1"/>
</dbReference>
<protein>
    <recommendedName>
        <fullName evidence="2">Ribosomal silencing factor RsfS</fullName>
    </recommendedName>
</protein>
<dbReference type="GO" id="GO:0090071">
    <property type="term" value="P:negative regulation of ribosome biogenesis"/>
    <property type="evidence" value="ECO:0007669"/>
    <property type="project" value="UniProtKB-UniRule"/>
</dbReference>
<feature type="compositionally biased region" description="Basic residues" evidence="3">
    <location>
        <begin position="164"/>
        <end position="174"/>
    </location>
</feature>
<feature type="compositionally biased region" description="Basic residues" evidence="3">
    <location>
        <begin position="182"/>
        <end position="206"/>
    </location>
</feature>
<keyword evidence="2" id="KW-0810">Translation regulation</keyword>
<proteinExistence type="inferred from homology"/>
<feature type="compositionally biased region" description="Basic residues" evidence="3">
    <location>
        <begin position="143"/>
        <end position="153"/>
    </location>
</feature>
<dbReference type="SUPFAM" id="SSF81301">
    <property type="entry name" value="Nucleotidyltransferase"/>
    <property type="match status" value="1"/>
</dbReference>
<evidence type="ECO:0000256" key="1">
    <source>
        <dbReference type="ARBA" id="ARBA00010574"/>
    </source>
</evidence>
<name>I4B2F1_TURPD</name>
<dbReference type="Proteomes" id="UP000006048">
    <property type="component" value="Chromosome"/>
</dbReference>
<dbReference type="InterPro" id="IPR004394">
    <property type="entry name" value="Iojap/RsfS/C7orf30"/>
</dbReference>
<dbReference type="KEGG" id="tpx:Turpa_0807"/>
<dbReference type="GO" id="GO:0042256">
    <property type="term" value="P:cytosolic ribosome assembly"/>
    <property type="evidence" value="ECO:0007669"/>
    <property type="project" value="UniProtKB-UniRule"/>
</dbReference>
<dbReference type="InterPro" id="IPR043519">
    <property type="entry name" value="NT_sf"/>
</dbReference>
<dbReference type="PANTHER" id="PTHR21043">
    <property type="entry name" value="IOJAP SUPERFAMILY ORTHOLOG"/>
    <property type="match status" value="1"/>
</dbReference>
<evidence type="ECO:0000256" key="2">
    <source>
        <dbReference type="HAMAP-Rule" id="MF_01477"/>
    </source>
</evidence>
<comment type="function">
    <text evidence="2">Functions as a ribosomal silencing factor. Interacts with ribosomal protein uL14 (rplN), blocking formation of intersubunit bridge B8. Prevents association of the 30S and 50S ribosomal subunits and the formation of functional ribosomes, thus repressing translation.</text>
</comment>
<sequence length="206" mass="23164">MSTPAAHKTASDDLSQIKVLVAALDAKKAENIVVLDLRDQSSYLNYFVIATSLSRTHLKTLFDELHKTAVENGIERPRAQNPQFESGWVTYDFGFYVVHLFEDEKRKFYDLESVWKNAKRIDVLSQRSTDLTPRKGESQGVQKQKKAVAKKTAKTSVKSESSAKKKTTIKKKTTKEKTMATAKKKPAKKAAKKSAKKAAKKTTKKK</sequence>
<dbReference type="HOGENOM" id="CLU_1331453_0_0_12"/>
<dbReference type="Gene3D" id="3.30.460.10">
    <property type="entry name" value="Beta Polymerase, domain 2"/>
    <property type="match status" value="1"/>
</dbReference>
<dbReference type="NCBIfam" id="TIGR00090">
    <property type="entry name" value="rsfS_iojap_ybeB"/>
    <property type="match status" value="1"/>
</dbReference>
<dbReference type="PATRIC" id="fig|869212.3.peg.780"/>
<keyword evidence="2" id="KW-0678">Repressor</keyword>
<dbReference type="STRING" id="869212.Turpa_0807"/>
<dbReference type="Pfam" id="PF02410">
    <property type="entry name" value="RsfS"/>
    <property type="match status" value="1"/>
</dbReference>
<feature type="region of interest" description="Disordered" evidence="3">
    <location>
        <begin position="130"/>
        <end position="206"/>
    </location>
</feature>
<dbReference type="GO" id="GO:0017148">
    <property type="term" value="P:negative regulation of translation"/>
    <property type="evidence" value="ECO:0007669"/>
    <property type="project" value="UniProtKB-UniRule"/>
</dbReference>
<dbReference type="AlphaFoldDB" id="I4B2F1"/>
<comment type="similarity">
    <text evidence="1 2">Belongs to the Iojap/RsfS family.</text>
</comment>
<keyword evidence="5" id="KW-1185">Reference proteome</keyword>